<name>A0A060UP84_9PROT</name>
<proteinExistence type="predicted"/>
<sequence length="33" mass="3632">MACATRWSETLRLFFLTPVAGACRGSAITQYLP</sequence>
<evidence type="ECO:0000313" key="3">
    <source>
        <dbReference type="Proteomes" id="UP000193925"/>
    </source>
</evidence>
<accession>A0A060UP84</accession>
<protein>
    <submittedName>
        <fullName evidence="1">Uncharacterized protein</fullName>
    </submittedName>
</protein>
<reference evidence="2 3" key="3">
    <citation type="submission" date="2017-03" db="EMBL/GenBank/DDBJ databases">
        <authorList>
            <person name="Regsiter A."/>
            <person name="William W."/>
        </authorList>
    </citation>
    <scope>NUCLEOTIDE SEQUENCE [LARGE SCALE GENOMIC DNA]</scope>
    <source>
        <strain evidence="2">PRJEB5721</strain>
    </source>
</reference>
<evidence type="ECO:0000313" key="1">
    <source>
        <dbReference type="EMBL" id="CDQ08613.1"/>
    </source>
</evidence>
<reference evidence="1" key="2">
    <citation type="submission" date="2014-07" db="EMBL/GenBank/DDBJ databases">
        <title>Initial genome analysis of the psychrotolerant acidophile Acidithiobacillus ferrivorans CF27: insights into iron and sulfur oxidation pathways and into biofilm formation.</title>
        <authorList>
            <person name="Talla E."/>
            <person name="Hedrich S."/>
            <person name="Mangenot S."/>
            <person name="Ji B."/>
            <person name="Johnson D.B."/>
            <person name="Barbe V."/>
            <person name="Bonnefoy V."/>
        </authorList>
    </citation>
    <scope>NUCLEOTIDE SEQUENCE [LARGE SCALE GENOMIC DNA]</scope>
    <source>
        <strain evidence="1">CF27</strain>
    </source>
</reference>
<organism evidence="1">
    <name type="scientific">Acidithiobacillus ferrivorans</name>
    <dbReference type="NCBI Taxonomy" id="160808"/>
    <lineage>
        <taxon>Bacteria</taxon>
        <taxon>Pseudomonadati</taxon>
        <taxon>Pseudomonadota</taxon>
        <taxon>Acidithiobacillia</taxon>
        <taxon>Acidithiobacillales</taxon>
        <taxon>Acidithiobacillaceae</taxon>
        <taxon>Acidithiobacillus</taxon>
    </lineage>
</organism>
<reference evidence="1" key="1">
    <citation type="submission" date="2014-03" db="EMBL/GenBank/DDBJ databases">
        <authorList>
            <person name="Genoscope - CEA"/>
        </authorList>
    </citation>
    <scope>NUCLEOTIDE SEQUENCE [LARGE SCALE GENOMIC DNA]</scope>
    <source>
        <strain evidence="1">CF27</strain>
    </source>
</reference>
<dbReference type="Proteomes" id="UP000193925">
    <property type="component" value="Chromosome AFERRI"/>
</dbReference>
<evidence type="ECO:0000313" key="2">
    <source>
        <dbReference type="EMBL" id="SMH66816.1"/>
    </source>
</evidence>
<gene>
    <name evidence="1" type="ORF">AFERRI_100048</name>
    <name evidence="2" type="ORF">AFERRI_50017</name>
</gene>
<dbReference type="AlphaFoldDB" id="A0A060UP84"/>
<keyword evidence="3" id="KW-1185">Reference proteome</keyword>
<dbReference type="EMBL" id="CCCS020000002">
    <property type="protein sequence ID" value="CDQ08613.1"/>
    <property type="molecule type" value="Genomic_DNA"/>
</dbReference>
<dbReference type="EMBL" id="LT841305">
    <property type="protein sequence ID" value="SMH66816.1"/>
    <property type="molecule type" value="Genomic_DNA"/>
</dbReference>
<dbReference type="PROSITE" id="PS51257">
    <property type="entry name" value="PROKAR_LIPOPROTEIN"/>
    <property type="match status" value="1"/>
</dbReference>